<proteinExistence type="predicted"/>
<evidence type="ECO:0000313" key="3">
    <source>
        <dbReference type="Proteomes" id="UP001195769"/>
    </source>
</evidence>
<evidence type="ECO:0000313" key="2">
    <source>
        <dbReference type="EMBL" id="KAG1894967.1"/>
    </source>
</evidence>
<feature type="region of interest" description="Disordered" evidence="1">
    <location>
        <begin position="99"/>
        <end position="135"/>
    </location>
</feature>
<dbReference type="RefSeq" id="XP_041220543.1">
    <property type="nucleotide sequence ID" value="XM_041375767.1"/>
</dbReference>
<dbReference type="EMBL" id="JABBWK010000073">
    <property type="protein sequence ID" value="KAG1894967.1"/>
    <property type="molecule type" value="Genomic_DNA"/>
</dbReference>
<dbReference type="AlphaFoldDB" id="A0AAD4DVW7"/>
<accession>A0AAD4DVW7</accession>
<name>A0AAD4DVW7_9AGAM</name>
<feature type="compositionally biased region" description="Polar residues" evidence="1">
    <location>
        <begin position="122"/>
        <end position="135"/>
    </location>
</feature>
<protein>
    <submittedName>
        <fullName evidence="2">Uncharacterized protein</fullName>
    </submittedName>
</protein>
<sequence>VHSYGDWSIASELWIDALSFIMPWKELELRDYNRYLTGIFTDIHYSVHSYIINFDQACQLKVKGKKYLHFNDFHEFKQLETSHLSSLGMVVFTELQCPSGLPSSSDKGSGKSLNAGQKLAHTDSSSQREPCHNWN</sequence>
<comment type="caution">
    <text evidence="2">The sequence shown here is derived from an EMBL/GenBank/DDBJ whole genome shotgun (WGS) entry which is preliminary data.</text>
</comment>
<evidence type="ECO:0000256" key="1">
    <source>
        <dbReference type="SAM" id="MobiDB-lite"/>
    </source>
</evidence>
<keyword evidence="3" id="KW-1185">Reference proteome</keyword>
<dbReference type="GeneID" id="64670065"/>
<feature type="compositionally biased region" description="Polar residues" evidence="1">
    <location>
        <begin position="101"/>
        <end position="115"/>
    </location>
</feature>
<dbReference type="Proteomes" id="UP001195769">
    <property type="component" value="Unassembled WGS sequence"/>
</dbReference>
<organism evidence="2 3">
    <name type="scientific">Suillus fuscotomentosus</name>
    <dbReference type="NCBI Taxonomy" id="1912939"/>
    <lineage>
        <taxon>Eukaryota</taxon>
        <taxon>Fungi</taxon>
        <taxon>Dikarya</taxon>
        <taxon>Basidiomycota</taxon>
        <taxon>Agaricomycotina</taxon>
        <taxon>Agaricomycetes</taxon>
        <taxon>Agaricomycetidae</taxon>
        <taxon>Boletales</taxon>
        <taxon>Suillineae</taxon>
        <taxon>Suillaceae</taxon>
        <taxon>Suillus</taxon>
    </lineage>
</organism>
<reference evidence="2" key="1">
    <citation type="journal article" date="2020" name="New Phytol.">
        <title>Comparative genomics reveals dynamic genome evolution in host specialist ectomycorrhizal fungi.</title>
        <authorList>
            <person name="Lofgren L.A."/>
            <person name="Nguyen N.H."/>
            <person name="Vilgalys R."/>
            <person name="Ruytinx J."/>
            <person name="Liao H.L."/>
            <person name="Branco S."/>
            <person name="Kuo A."/>
            <person name="LaButti K."/>
            <person name="Lipzen A."/>
            <person name="Andreopoulos W."/>
            <person name="Pangilinan J."/>
            <person name="Riley R."/>
            <person name="Hundley H."/>
            <person name="Na H."/>
            <person name="Barry K."/>
            <person name="Grigoriev I.V."/>
            <person name="Stajich J.E."/>
            <person name="Kennedy P.G."/>
        </authorList>
    </citation>
    <scope>NUCLEOTIDE SEQUENCE</scope>
    <source>
        <strain evidence="2">FC203</strain>
    </source>
</reference>
<gene>
    <name evidence="2" type="ORF">F5891DRAFT_960753</name>
</gene>
<feature type="non-terminal residue" evidence="2">
    <location>
        <position position="1"/>
    </location>
</feature>